<dbReference type="CDD" id="cd00342">
    <property type="entry name" value="gram_neg_porins"/>
    <property type="match status" value="1"/>
</dbReference>
<feature type="signal peptide" evidence="11">
    <location>
        <begin position="1"/>
        <end position="20"/>
    </location>
</feature>
<dbReference type="RefSeq" id="WP_114135989.1">
    <property type="nucleotide sequence ID" value="NZ_CP068436.1"/>
</dbReference>
<dbReference type="Gene3D" id="2.40.160.10">
    <property type="entry name" value="Porin"/>
    <property type="match status" value="1"/>
</dbReference>
<dbReference type="AlphaFoldDB" id="A0A367P7F2"/>
<dbReference type="EMBL" id="QDHA01000125">
    <property type="protein sequence ID" value="RCJ03771.1"/>
    <property type="molecule type" value="Genomic_DNA"/>
</dbReference>
<evidence type="ECO:0000256" key="6">
    <source>
        <dbReference type="ARBA" id="ARBA00022729"/>
    </source>
</evidence>
<feature type="chain" id="PRO_5016619961" evidence="11">
    <location>
        <begin position="21"/>
        <end position="390"/>
    </location>
</feature>
<evidence type="ECO:0000256" key="10">
    <source>
        <dbReference type="ARBA" id="ARBA00023237"/>
    </source>
</evidence>
<dbReference type="Pfam" id="PF13609">
    <property type="entry name" value="Porin_4"/>
    <property type="match status" value="1"/>
</dbReference>
<dbReference type="SUPFAM" id="SSF56935">
    <property type="entry name" value="Porins"/>
    <property type="match status" value="1"/>
</dbReference>
<keyword evidence="8" id="KW-0626">Porin</keyword>
<organism evidence="13 14">
    <name type="scientific">Cupriavidus necator</name>
    <name type="common">Alcaligenes eutrophus</name>
    <name type="synonym">Ralstonia eutropha</name>
    <dbReference type="NCBI Taxonomy" id="106590"/>
    <lineage>
        <taxon>Bacteria</taxon>
        <taxon>Pseudomonadati</taxon>
        <taxon>Pseudomonadota</taxon>
        <taxon>Betaproteobacteria</taxon>
        <taxon>Burkholderiales</taxon>
        <taxon>Burkholderiaceae</taxon>
        <taxon>Cupriavidus</taxon>
    </lineage>
</organism>
<dbReference type="GO" id="GO:0009279">
    <property type="term" value="C:cell outer membrane"/>
    <property type="evidence" value="ECO:0007669"/>
    <property type="project" value="UniProtKB-SubCell"/>
</dbReference>
<evidence type="ECO:0000256" key="2">
    <source>
        <dbReference type="ARBA" id="ARBA00011233"/>
    </source>
</evidence>
<evidence type="ECO:0000313" key="14">
    <source>
        <dbReference type="Proteomes" id="UP000253501"/>
    </source>
</evidence>
<dbReference type="PANTHER" id="PTHR34501:SF9">
    <property type="entry name" value="MAJOR OUTER MEMBRANE PROTEIN P.IA"/>
    <property type="match status" value="1"/>
</dbReference>
<dbReference type="InterPro" id="IPR033900">
    <property type="entry name" value="Gram_neg_porin_domain"/>
</dbReference>
<keyword evidence="10" id="KW-0998">Cell outer membrane</keyword>
<name>A0A367P7F2_CUPNE</name>
<evidence type="ECO:0000256" key="7">
    <source>
        <dbReference type="ARBA" id="ARBA00023065"/>
    </source>
</evidence>
<dbReference type="GO" id="GO:0015288">
    <property type="term" value="F:porin activity"/>
    <property type="evidence" value="ECO:0007669"/>
    <property type="project" value="UniProtKB-KW"/>
</dbReference>
<keyword evidence="5" id="KW-0812">Transmembrane</keyword>
<accession>A0A367P7F2</accession>
<dbReference type="PANTHER" id="PTHR34501">
    <property type="entry name" value="PROTEIN YDDL-RELATED"/>
    <property type="match status" value="1"/>
</dbReference>
<keyword evidence="4" id="KW-1134">Transmembrane beta strand</keyword>
<evidence type="ECO:0000256" key="3">
    <source>
        <dbReference type="ARBA" id="ARBA00022448"/>
    </source>
</evidence>
<gene>
    <name evidence="13" type="ORF">DDK22_35425</name>
</gene>
<evidence type="ECO:0000256" key="5">
    <source>
        <dbReference type="ARBA" id="ARBA00022692"/>
    </source>
</evidence>
<evidence type="ECO:0000256" key="8">
    <source>
        <dbReference type="ARBA" id="ARBA00023114"/>
    </source>
</evidence>
<keyword evidence="7" id="KW-0406">Ion transport</keyword>
<dbReference type="InterPro" id="IPR023614">
    <property type="entry name" value="Porin_dom_sf"/>
</dbReference>
<evidence type="ECO:0000259" key="12">
    <source>
        <dbReference type="Pfam" id="PF13609"/>
    </source>
</evidence>
<evidence type="ECO:0000256" key="11">
    <source>
        <dbReference type="SAM" id="SignalP"/>
    </source>
</evidence>
<dbReference type="Proteomes" id="UP000253501">
    <property type="component" value="Unassembled WGS sequence"/>
</dbReference>
<keyword evidence="3" id="KW-0813">Transport</keyword>
<comment type="subunit">
    <text evidence="2">Homotrimer.</text>
</comment>
<feature type="domain" description="Porin" evidence="12">
    <location>
        <begin position="9"/>
        <end position="356"/>
    </location>
</feature>
<proteinExistence type="predicted"/>
<evidence type="ECO:0000313" key="13">
    <source>
        <dbReference type="EMBL" id="RCJ03771.1"/>
    </source>
</evidence>
<keyword evidence="9" id="KW-0472">Membrane</keyword>
<sequence length="390" mass="41159">MKKTAAAFATLGVMSAMAQAQSNVTLYGVLDMPIEYVANQAAGAPTVNPTTGAITRQAGGNRFALQGSGGLSGPRWGMRGIEDLGGGLQALFVLESGFGVDTGNSQQGGRLFGRQAFVGLRAGQYGTLTFGRQYTTMFDAFTNFMPLYFAPLYEPLAAQAGVNFREDNMLKYVGVFGGLTAEAHWSFGAGSGTLGVVPVAGGGTGESAGNFRDNSAYGATLSYTNGPFGVVAGYDQWNPAITAGNPASLKKASAAASYAVGALKFVAGYRWGYNKDAAGNTLLRDDYYWLGVNYQATGALALSLGYYYDNQKAFRVSSAAPEVNPSNPWQVSFLADYVLSKRTDIYLSLAYVKNSGLNFDTAVTGFPNGYYLEQGHSNQVGAALGIRHKF</sequence>
<evidence type="ECO:0000256" key="9">
    <source>
        <dbReference type="ARBA" id="ARBA00023136"/>
    </source>
</evidence>
<dbReference type="InterPro" id="IPR050298">
    <property type="entry name" value="Gram-neg_bact_OMP"/>
</dbReference>
<comment type="caution">
    <text evidence="13">The sequence shown here is derived from an EMBL/GenBank/DDBJ whole genome shotgun (WGS) entry which is preliminary data.</text>
</comment>
<protein>
    <submittedName>
        <fullName evidence="13">Porin</fullName>
    </submittedName>
</protein>
<dbReference type="GO" id="GO:0046930">
    <property type="term" value="C:pore complex"/>
    <property type="evidence" value="ECO:0007669"/>
    <property type="project" value="UniProtKB-KW"/>
</dbReference>
<keyword evidence="6 11" id="KW-0732">Signal</keyword>
<evidence type="ECO:0000256" key="1">
    <source>
        <dbReference type="ARBA" id="ARBA00004571"/>
    </source>
</evidence>
<evidence type="ECO:0000256" key="4">
    <source>
        <dbReference type="ARBA" id="ARBA00022452"/>
    </source>
</evidence>
<dbReference type="GO" id="GO:0006811">
    <property type="term" value="P:monoatomic ion transport"/>
    <property type="evidence" value="ECO:0007669"/>
    <property type="project" value="UniProtKB-KW"/>
</dbReference>
<comment type="subcellular location">
    <subcellularLocation>
        <location evidence="1">Cell outer membrane</location>
        <topology evidence="1">Multi-pass membrane protein</topology>
    </subcellularLocation>
</comment>
<reference evidence="13 14" key="1">
    <citation type="submission" date="2018-04" db="EMBL/GenBank/DDBJ databases">
        <title>Cupriavidus necator CR12 genome sequencing and assembly.</title>
        <authorList>
            <person name="Ben Fekih I."/>
            <person name="Mazhar H.S."/>
            <person name="Bello S.K."/>
            <person name="Rensing C."/>
        </authorList>
    </citation>
    <scope>NUCLEOTIDE SEQUENCE [LARGE SCALE GENOMIC DNA]</scope>
    <source>
        <strain evidence="13 14">CR12</strain>
    </source>
</reference>